<feature type="non-terminal residue" evidence="2">
    <location>
        <position position="73"/>
    </location>
</feature>
<sequence>MSRAMRPDLSGVDPLVVNLTHRVCLGDLPTRGARSFGDRVALVDGGSTVTYRELESRANALARGLQTRGFRRG</sequence>
<dbReference type="SUPFAM" id="SSF56801">
    <property type="entry name" value="Acetyl-CoA synthetase-like"/>
    <property type="match status" value="1"/>
</dbReference>
<dbReference type="Gene3D" id="3.40.50.980">
    <property type="match status" value="1"/>
</dbReference>
<dbReference type="Proteomes" id="UP000676853">
    <property type="component" value="Unassembled WGS sequence"/>
</dbReference>
<dbReference type="Pfam" id="PF00501">
    <property type="entry name" value="AMP-binding"/>
    <property type="match status" value="1"/>
</dbReference>
<reference evidence="2 3" key="1">
    <citation type="submission" date="2021-04" db="EMBL/GenBank/DDBJ databases">
        <title>Whole genome sequence analysis of a thiophenic sulfur metabolizing bacteria.</title>
        <authorList>
            <person name="Akhtar N."/>
            <person name="Akram J."/>
            <person name="Aslam A."/>
        </authorList>
    </citation>
    <scope>NUCLEOTIDE SEQUENCE [LARGE SCALE GENOMIC DNA]</scope>
    <source>
        <strain evidence="2 3">3OW</strain>
    </source>
</reference>
<dbReference type="RefSeq" id="WP_212552672.1">
    <property type="nucleotide sequence ID" value="NZ_JAGXOE010000001.1"/>
</dbReference>
<comment type="caution">
    <text evidence="2">The sequence shown here is derived from an EMBL/GenBank/DDBJ whole genome shotgun (WGS) entry which is preliminary data.</text>
</comment>
<proteinExistence type="predicted"/>
<dbReference type="EMBL" id="JAGXOE010000001">
    <property type="protein sequence ID" value="MBS4099804.1"/>
    <property type="molecule type" value="Genomic_DNA"/>
</dbReference>
<keyword evidence="3" id="KW-1185">Reference proteome</keyword>
<feature type="domain" description="AMP-dependent synthetase/ligase" evidence="1">
    <location>
        <begin position="32"/>
        <end position="73"/>
    </location>
</feature>
<evidence type="ECO:0000313" key="2">
    <source>
        <dbReference type="EMBL" id="MBS4099804.1"/>
    </source>
</evidence>
<dbReference type="InterPro" id="IPR000873">
    <property type="entry name" value="AMP-dep_synth/lig_dom"/>
</dbReference>
<organism evidence="2 3">
    <name type="scientific">Tsukamurella paurometabola</name>
    <name type="common">Corynebacterium paurometabolum</name>
    <dbReference type="NCBI Taxonomy" id="2061"/>
    <lineage>
        <taxon>Bacteria</taxon>
        <taxon>Bacillati</taxon>
        <taxon>Actinomycetota</taxon>
        <taxon>Actinomycetes</taxon>
        <taxon>Mycobacteriales</taxon>
        <taxon>Tsukamurellaceae</taxon>
        <taxon>Tsukamurella</taxon>
    </lineage>
</organism>
<accession>A0ABS5N6F8</accession>
<evidence type="ECO:0000259" key="1">
    <source>
        <dbReference type="Pfam" id="PF00501"/>
    </source>
</evidence>
<evidence type="ECO:0000313" key="3">
    <source>
        <dbReference type="Proteomes" id="UP000676853"/>
    </source>
</evidence>
<name>A0ABS5N6F8_TSUPA</name>
<protein>
    <submittedName>
        <fullName evidence="2">AMP-binding protein</fullName>
    </submittedName>
</protein>
<gene>
    <name evidence="2" type="ORF">KFZ73_01005</name>
</gene>